<proteinExistence type="predicted"/>
<feature type="region of interest" description="Disordered" evidence="1">
    <location>
        <begin position="1"/>
        <end position="59"/>
    </location>
</feature>
<protein>
    <submittedName>
        <fullName evidence="2">Uncharacterized protein</fullName>
    </submittedName>
</protein>
<accession>A0A5C4J873</accession>
<evidence type="ECO:0000256" key="1">
    <source>
        <dbReference type="SAM" id="MobiDB-lite"/>
    </source>
</evidence>
<name>A0A5C4J873_9ACTN</name>
<evidence type="ECO:0000313" key="3">
    <source>
        <dbReference type="Proteomes" id="UP000309174"/>
    </source>
</evidence>
<comment type="caution">
    <text evidence="2">The sequence shown here is derived from an EMBL/GenBank/DDBJ whole genome shotgun (WGS) entry which is preliminary data.</text>
</comment>
<sequence length="59" mass="6139">MAPGTPAERRAAAPCPQPSSPAARPPGPPRPAGSVRRRTRTSGDRLPLPATNSIPCQRT</sequence>
<gene>
    <name evidence="2" type="ORF">ETD83_22870</name>
</gene>
<dbReference type="EMBL" id="VCKW01000122">
    <property type="protein sequence ID" value="TMQ95131.1"/>
    <property type="molecule type" value="Genomic_DNA"/>
</dbReference>
<feature type="compositionally biased region" description="Polar residues" evidence="1">
    <location>
        <begin position="50"/>
        <end position="59"/>
    </location>
</feature>
<reference evidence="2 3" key="1">
    <citation type="submission" date="2019-05" db="EMBL/GenBank/DDBJ databases">
        <title>Draft genome sequence of Actinomadura sp. 14C53.</title>
        <authorList>
            <person name="Saricaoglu S."/>
            <person name="Isik K."/>
        </authorList>
    </citation>
    <scope>NUCLEOTIDE SEQUENCE [LARGE SCALE GENOMIC DNA]</scope>
    <source>
        <strain evidence="2 3">14C53</strain>
    </source>
</reference>
<evidence type="ECO:0000313" key="2">
    <source>
        <dbReference type="EMBL" id="TMQ95131.1"/>
    </source>
</evidence>
<keyword evidence="3" id="KW-1185">Reference proteome</keyword>
<organism evidence="2 3">
    <name type="scientific">Actinomadura soli</name>
    <dbReference type="NCBI Taxonomy" id="2508997"/>
    <lineage>
        <taxon>Bacteria</taxon>
        <taxon>Bacillati</taxon>
        <taxon>Actinomycetota</taxon>
        <taxon>Actinomycetes</taxon>
        <taxon>Streptosporangiales</taxon>
        <taxon>Thermomonosporaceae</taxon>
        <taxon>Actinomadura</taxon>
    </lineage>
</organism>
<feature type="compositionally biased region" description="Pro residues" evidence="1">
    <location>
        <begin position="15"/>
        <end position="31"/>
    </location>
</feature>
<dbReference type="Proteomes" id="UP000309174">
    <property type="component" value="Unassembled WGS sequence"/>
</dbReference>
<dbReference type="AlphaFoldDB" id="A0A5C4J873"/>